<protein>
    <submittedName>
        <fullName evidence="2">Exopolysaccharide biosynthesis predicted pyruvyl transferase EpsI</fullName>
    </submittedName>
</protein>
<reference evidence="2 3" key="1">
    <citation type="submission" date="2023-07" db="EMBL/GenBank/DDBJ databases">
        <title>Genomic Encyclopedia of Type Strains, Phase IV (KMG-IV): sequencing the most valuable type-strain genomes for metagenomic binning, comparative biology and taxonomic classification.</title>
        <authorList>
            <person name="Goeker M."/>
        </authorList>
    </citation>
    <scope>NUCLEOTIDE SEQUENCE [LARGE SCALE GENOMIC DNA]</scope>
    <source>
        <strain evidence="2 3">DSM 102814</strain>
    </source>
</reference>
<proteinExistence type="predicted"/>
<keyword evidence="2" id="KW-0808">Transferase</keyword>
<accession>A0ABU1K804</accession>
<dbReference type="EMBL" id="JAVDQA010000006">
    <property type="protein sequence ID" value="MDR6301431.1"/>
    <property type="molecule type" value="Genomic_DNA"/>
</dbReference>
<feature type="domain" description="Polysaccharide pyruvyl transferase" evidence="1">
    <location>
        <begin position="65"/>
        <end position="250"/>
    </location>
</feature>
<comment type="caution">
    <text evidence="2">The sequence shown here is derived from an EMBL/GenBank/DDBJ whole genome shotgun (WGS) entry which is preliminary data.</text>
</comment>
<dbReference type="Proteomes" id="UP001257659">
    <property type="component" value="Unassembled WGS sequence"/>
</dbReference>
<gene>
    <name evidence="2" type="ORF">GGR31_002100</name>
</gene>
<name>A0ABU1K804_9FLAO</name>
<evidence type="ECO:0000313" key="3">
    <source>
        <dbReference type="Proteomes" id="UP001257659"/>
    </source>
</evidence>
<dbReference type="InterPro" id="IPR007345">
    <property type="entry name" value="Polysacch_pyruvyl_Trfase"/>
</dbReference>
<dbReference type="Pfam" id="PF04230">
    <property type="entry name" value="PS_pyruv_trans"/>
    <property type="match status" value="1"/>
</dbReference>
<sequence>MSIKKVYKSAKASAIKRQTIYKILNQPQENREIINIHNVGPYNVGDKYCAPYHYFDEINSEPLHILNYKHQNSEIRNNFIEKVVNNKLIIGGGGLLNRNGFAKQMHLFEKLAAKHPEKKIVLWGVGHNSKEKTLYGNLEKYNVSVNKFNIAGTRDYSRSGEYVPCVSCLHPIFNENFKVTQEIGIAFHRHTAQKKEVVSQFKNYPKTSNNSDLRSLIEFIGSSEKLITDSYHVMYWSMLLEKKVVVVPNSTKFYDFKYKPVFSTFTSAIEDCKKAENYSGVLAECREINLNFAAKVFDYLNS</sequence>
<dbReference type="RefSeq" id="WP_309728830.1">
    <property type="nucleotide sequence ID" value="NZ_JAVDQA010000006.1"/>
</dbReference>
<dbReference type="GO" id="GO:0016740">
    <property type="term" value="F:transferase activity"/>
    <property type="evidence" value="ECO:0007669"/>
    <property type="project" value="UniProtKB-KW"/>
</dbReference>
<organism evidence="2 3">
    <name type="scientific">Mesonia maritima</name>
    <dbReference type="NCBI Taxonomy" id="1793873"/>
    <lineage>
        <taxon>Bacteria</taxon>
        <taxon>Pseudomonadati</taxon>
        <taxon>Bacteroidota</taxon>
        <taxon>Flavobacteriia</taxon>
        <taxon>Flavobacteriales</taxon>
        <taxon>Flavobacteriaceae</taxon>
        <taxon>Mesonia</taxon>
    </lineage>
</organism>
<evidence type="ECO:0000259" key="1">
    <source>
        <dbReference type="Pfam" id="PF04230"/>
    </source>
</evidence>
<keyword evidence="3" id="KW-1185">Reference proteome</keyword>
<evidence type="ECO:0000313" key="2">
    <source>
        <dbReference type="EMBL" id="MDR6301431.1"/>
    </source>
</evidence>